<reference evidence="1" key="1">
    <citation type="submission" date="2021-03" db="EMBL/GenBank/DDBJ databases">
        <authorList>
            <person name="Kanchanasin P."/>
            <person name="Saeng-In P."/>
            <person name="Phongsopitanun W."/>
            <person name="Yuki M."/>
            <person name="Kudo T."/>
            <person name="Ohkuma M."/>
            <person name="Tanasupawat S."/>
        </authorList>
    </citation>
    <scope>NUCLEOTIDE SEQUENCE</scope>
    <source>
        <strain evidence="1">GKU 128</strain>
    </source>
</reference>
<dbReference type="GO" id="GO:0016042">
    <property type="term" value="P:lipid catabolic process"/>
    <property type="evidence" value="ECO:0007669"/>
    <property type="project" value="InterPro"/>
</dbReference>
<dbReference type="Gene3D" id="3.40.50.1820">
    <property type="entry name" value="alpha/beta hydrolase"/>
    <property type="match status" value="1"/>
</dbReference>
<dbReference type="AlphaFoldDB" id="A0A939T863"/>
<protein>
    <recommendedName>
        <fullName evidence="3">Alpha/beta hydrolase</fullName>
    </recommendedName>
</protein>
<accession>A0A939T863</accession>
<dbReference type="PANTHER" id="PTHR34853">
    <property type="match status" value="1"/>
</dbReference>
<evidence type="ECO:0008006" key="3">
    <source>
        <dbReference type="Google" id="ProtNLM"/>
    </source>
</evidence>
<evidence type="ECO:0000313" key="2">
    <source>
        <dbReference type="Proteomes" id="UP000669179"/>
    </source>
</evidence>
<dbReference type="InterPro" id="IPR029058">
    <property type="entry name" value="AB_hydrolase_fold"/>
</dbReference>
<dbReference type="Proteomes" id="UP000669179">
    <property type="component" value="Unassembled WGS sequence"/>
</dbReference>
<proteinExistence type="predicted"/>
<evidence type="ECO:0000313" key="1">
    <source>
        <dbReference type="EMBL" id="MBO2452799.1"/>
    </source>
</evidence>
<dbReference type="Gene3D" id="1.10.260.160">
    <property type="match status" value="1"/>
</dbReference>
<dbReference type="EMBL" id="JAGEOJ010000017">
    <property type="protein sequence ID" value="MBO2452799.1"/>
    <property type="molecule type" value="Genomic_DNA"/>
</dbReference>
<dbReference type="PANTHER" id="PTHR34853:SF1">
    <property type="entry name" value="LIPASE 5"/>
    <property type="match status" value="1"/>
</dbReference>
<dbReference type="RefSeq" id="WP_208260810.1">
    <property type="nucleotide sequence ID" value="NZ_JAGEOJ010000017.1"/>
</dbReference>
<dbReference type="InterPro" id="IPR005152">
    <property type="entry name" value="Lipase_secreted"/>
</dbReference>
<comment type="caution">
    <text evidence="1">The sequence shown here is derived from an EMBL/GenBank/DDBJ whole genome shotgun (WGS) entry which is preliminary data.</text>
</comment>
<keyword evidence="2" id="KW-1185">Reference proteome</keyword>
<dbReference type="SUPFAM" id="SSF53474">
    <property type="entry name" value="alpha/beta-Hydrolases"/>
    <property type="match status" value="1"/>
</dbReference>
<sequence>MAAILFAGAGYAGVAPDYLGLGLGPGFHPYGHAGSEASASLDLLRAARTVAGSHGRTLEPRVFVTGFSQGGQAAMALGRVLQGGKDRYLRLGALAPISGPYDLRRAEIPAALNPKSGLDQRTSVFYLSYAITTWDRLYGLYGSPSAAFKQPYAGRMEKLFDGRGDFEQISPKLPTRVSDLLTPRYRQWLLHPSGKLARAMRDADGTCDWKPQVPVRLYGASGDEQVAYSDTRSCVRALRAHGVRPQVVDFGPKARHFTTMYVGLPGALRWFGTLK</sequence>
<dbReference type="GO" id="GO:0004806">
    <property type="term" value="F:triacylglycerol lipase activity"/>
    <property type="evidence" value="ECO:0007669"/>
    <property type="project" value="InterPro"/>
</dbReference>
<organism evidence="1 2">
    <name type="scientific">Actinomadura barringtoniae</name>
    <dbReference type="NCBI Taxonomy" id="1427535"/>
    <lineage>
        <taxon>Bacteria</taxon>
        <taxon>Bacillati</taxon>
        <taxon>Actinomycetota</taxon>
        <taxon>Actinomycetes</taxon>
        <taxon>Streptosporangiales</taxon>
        <taxon>Thermomonosporaceae</taxon>
        <taxon>Actinomadura</taxon>
    </lineage>
</organism>
<gene>
    <name evidence="1" type="ORF">J4573_37305</name>
</gene>
<name>A0A939T863_9ACTN</name>